<feature type="domain" description="Glycosyltransferase subfamily 4-like N-terminal" evidence="1">
    <location>
        <begin position="22"/>
        <end position="180"/>
    </location>
</feature>
<protein>
    <submittedName>
        <fullName evidence="2">Glycosyltransferase family 4 protein</fullName>
    </submittedName>
</protein>
<reference evidence="2 3" key="1">
    <citation type="journal article" date="2019" name="Int. J. Syst. Evol. Microbiol.">
        <title>The Global Catalogue of Microorganisms (GCM) 10K type strain sequencing project: providing services to taxonomists for standard genome sequencing and annotation.</title>
        <authorList>
            <consortium name="The Broad Institute Genomics Platform"/>
            <consortium name="The Broad Institute Genome Sequencing Center for Infectious Disease"/>
            <person name="Wu L."/>
            <person name="Ma J."/>
        </authorList>
    </citation>
    <scope>NUCLEOTIDE SEQUENCE [LARGE SCALE GENOMIC DNA]</scope>
    <source>
        <strain evidence="2 3">JCM 16240</strain>
    </source>
</reference>
<gene>
    <name evidence="2" type="ORF">GCM10009125_13150</name>
</gene>
<dbReference type="SUPFAM" id="SSF53756">
    <property type="entry name" value="UDP-Glycosyltransferase/glycogen phosphorylase"/>
    <property type="match status" value="1"/>
</dbReference>
<name>A0ABN0TN34_9BURK</name>
<dbReference type="Proteomes" id="UP001501176">
    <property type="component" value="Unassembled WGS sequence"/>
</dbReference>
<dbReference type="Pfam" id="PF13692">
    <property type="entry name" value="Glyco_trans_1_4"/>
    <property type="match status" value="1"/>
</dbReference>
<dbReference type="InterPro" id="IPR028098">
    <property type="entry name" value="Glyco_trans_4-like_N"/>
</dbReference>
<evidence type="ECO:0000313" key="3">
    <source>
        <dbReference type="Proteomes" id="UP001501176"/>
    </source>
</evidence>
<proteinExistence type="predicted"/>
<organism evidence="2 3">
    <name type="scientific">Castellaniella daejeonensis</name>
    <dbReference type="NCBI Taxonomy" id="659013"/>
    <lineage>
        <taxon>Bacteria</taxon>
        <taxon>Pseudomonadati</taxon>
        <taxon>Pseudomonadota</taxon>
        <taxon>Betaproteobacteria</taxon>
        <taxon>Burkholderiales</taxon>
        <taxon>Alcaligenaceae</taxon>
        <taxon>Castellaniella</taxon>
    </lineage>
</organism>
<accession>A0ABN0TN34</accession>
<sequence length="385" mass="42779">MPKTIALIAHHAGSLLNFRGDWIRDLCASGARVLCLAPDYRDEDRAAVRGLGAEPVDYSLQRTGMNPVRDLRDAWALMRLLRRVQPDATFAFSTKPVIYGTLAAWAARVPRRVAMIEGVGFVFTDGDQPLGWKRRVLRRVVAWLYRLALSRAHRVIFLNPDDRREFEVRGLVPADRGVVLGGIGVDLDAWTPAPPVRDPVTFLLVARLLREKGIVEYVQAAREVRSRHPGVRFLLLGGLDSNPGGLARAEVQSWVDEGVLEWPGHVDVRPWLAQASVFVLPSWREGVPRSTQEAMAMGRPVITTDAPGCRETIEDGVNGFRVPVRDASALAQAMLGFVQEPERIEIMGAASRRLAEERFDVRRVNALLSEWLLQGTAGVIQRGRA</sequence>
<dbReference type="PANTHER" id="PTHR12526">
    <property type="entry name" value="GLYCOSYLTRANSFERASE"/>
    <property type="match status" value="1"/>
</dbReference>
<dbReference type="RefSeq" id="WP_343820574.1">
    <property type="nucleotide sequence ID" value="NZ_BAAAFN010000009.1"/>
</dbReference>
<dbReference type="Pfam" id="PF13579">
    <property type="entry name" value="Glyco_trans_4_4"/>
    <property type="match status" value="1"/>
</dbReference>
<comment type="caution">
    <text evidence="2">The sequence shown here is derived from an EMBL/GenBank/DDBJ whole genome shotgun (WGS) entry which is preliminary data.</text>
</comment>
<dbReference type="CDD" id="cd03808">
    <property type="entry name" value="GT4_CapM-like"/>
    <property type="match status" value="1"/>
</dbReference>
<keyword evidence="3" id="KW-1185">Reference proteome</keyword>
<dbReference type="PANTHER" id="PTHR12526:SF638">
    <property type="entry name" value="SPORE COAT PROTEIN SA"/>
    <property type="match status" value="1"/>
</dbReference>
<evidence type="ECO:0000259" key="1">
    <source>
        <dbReference type="Pfam" id="PF13579"/>
    </source>
</evidence>
<evidence type="ECO:0000313" key="2">
    <source>
        <dbReference type="EMBL" id="GAA0225557.1"/>
    </source>
</evidence>
<dbReference type="EMBL" id="BAAAFN010000009">
    <property type="protein sequence ID" value="GAA0225557.1"/>
    <property type="molecule type" value="Genomic_DNA"/>
</dbReference>
<dbReference type="Gene3D" id="3.40.50.2000">
    <property type="entry name" value="Glycogen Phosphorylase B"/>
    <property type="match status" value="2"/>
</dbReference>